<protein>
    <recommendedName>
        <fullName evidence="4">ABC transporter domain-containing protein</fullName>
    </recommendedName>
</protein>
<dbReference type="InterPro" id="IPR003593">
    <property type="entry name" value="AAA+_ATPase"/>
</dbReference>
<dbReference type="SMART" id="SM00382">
    <property type="entry name" value="AAA"/>
    <property type="match status" value="1"/>
</dbReference>
<gene>
    <name evidence="5" type="ORF">KALB_8337</name>
</gene>
<dbReference type="HOGENOM" id="CLU_000604_1_22_11"/>
<dbReference type="FunFam" id="3.40.50.300:FF:000032">
    <property type="entry name" value="Export ABC transporter ATP-binding protein"/>
    <property type="match status" value="1"/>
</dbReference>
<dbReference type="PATRIC" id="fig|1449976.3.peg.8373"/>
<dbReference type="GO" id="GO:0016887">
    <property type="term" value="F:ATP hydrolysis activity"/>
    <property type="evidence" value="ECO:0007669"/>
    <property type="project" value="InterPro"/>
</dbReference>
<dbReference type="SUPFAM" id="SSF52540">
    <property type="entry name" value="P-loop containing nucleoside triphosphate hydrolases"/>
    <property type="match status" value="1"/>
</dbReference>
<accession>W5WKH0</accession>
<evidence type="ECO:0000313" key="5">
    <source>
        <dbReference type="EMBL" id="AHI01694.1"/>
    </source>
</evidence>
<keyword evidence="6" id="KW-1185">Reference proteome</keyword>
<dbReference type="InterPro" id="IPR017911">
    <property type="entry name" value="MacB-like_ATP-bd"/>
</dbReference>
<dbReference type="PANTHER" id="PTHR24220:SF86">
    <property type="entry name" value="ABC TRANSPORTER ABCH.1"/>
    <property type="match status" value="1"/>
</dbReference>
<keyword evidence="3" id="KW-0067">ATP-binding</keyword>
<dbReference type="Pfam" id="PF00005">
    <property type="entry name" value="ABC_tran"/>
    <property type="match status" value="1"/>
</dbReference>
<dbReference type="GO" id="GO:0022857">
    <property type="term" value="F:transmembrane transporter activity"/>
    <property type="evidence" value="ECO:0007669"/>
    <property type="project" value="TreeGrafter"/>
</dbReference>
<dbReference type="GO" id="GO:0098796">
    <property type="term" value="C:membrane protein complex"/>
    <property type="evidence" value="ECO:0007669"/>
    <property type="project" value="UniProtKB-ARBA"/>
</dbReference>
<dbReference type="AlphaFoldDB" id="W5WKH0"/>
<organism evidence="5 6">
    <name type="scientific">Kutzneria albida DSM 43870</name>
    <dbReference type="NCBI Taxonomy" id="1449976"/>
    <lineage>
        <taxon>Bacteria</taxon>
        <taxon>Bacillati</taxon>
        <taxon>Actinomycetota</taxon>
        <taxon>Actinomycetes</taxon>
        <taxon>Pseudonocardiales</taxon>
        <taxon>Pseudonocardiaceae</taxon>
        <taxon>Kutzneria</taxon>
    </lineage>
</organism>
<evidence type="ECO:0000256" key="3">
    <source>
        <dbReference type="ARBA" id="ARBA00022840"/>
    </source>
</evidence>
<dbReference type="CDD" id="cd03255">
    <property type="entry name" value="ABC_MJ0796_LolCDE_FtsE"/>
    <property type="match status" value="1"/>
</dbReference>
<dbReference type="Gene3D" id="3.40.50.300">
    <property type="entry name" value="P-loop containing nucleotide triphosphate hydrolases"/>
    <property type="match status" value="1"/>
</dbReference>
<evidence type="ECO:0000313" key="6">
    <source>
        <dbReference type="Proteomes" id="UP000019225"/>
    </source>
</evidence>
<keyword evidence="2" id="KW-0547">Nucleotide-binding</keyword>
<reference evidence="5 6" key="1">
    <citation type="journal article" date="2014" name="BMC Genomics">
        <title>Complete genome sequence of producer of the glycopeptide antibiotic Aculeximycin Kutzneria albida DSM 43870T, a representative of minor genus of Pseudonocardiaceae.</title>
        <authorList>
            <person name="Rebets Y."/>
            <person name="Tokovenko B."/>
            <person name="Lushchyk I."/>
            <person name="Ruckert C."/>
            <person name="Zaburannyi N."/>
            <person name="Bechthold A."/>
            <person name="Kalinowski J."/>
            <person name="Luzhetskyy A."/>
        </authorList>
    </citation>
    <scope>NUCLEOTIDE SEQUENCE [LARGE SCALE GENOMIC DNA]</scope>
    <source>
        <strain evidence="5">DSM 43870</strain>
    </source>
</reference>
<dbReference type="PROSITE" id="PS50893">
    <property type="entry name" value="ABC_TRANSPORTER_2"/>
    <property type="match status" value="1"/>
</dbReference>
<dbReference type="InterPro" id="IPR003439">
    <property type="entry name" value="ABC_transporter-like_ATP-bd"/>
</dbReference>
<keyword evidence="1" id="KW-0813">Transport</keyword>
<evidence type="ECO:0000259" key="4">
    <source>
        <dbReference type="PROSITE" id="PS50893"/>
    </source>
</evidence>
<proteinExistence type="predicted"/>
<dbReference type="PANTHER" id="PTHR24220">
    <property type="entry name" value="IMPORT ATP-BINDING PROTEIN"/>
    <property type="match status" value="1"/>
</dbReference>
<dbReference type="GO" id="GO:0005886">
    <property type="term" value="C:plasma membrane"/>
    <property type="evidence" value="ECO:0007669"/>
    <property type="project" value="TreeGrafter"/>
</dbReference>
<dbReference type="eggNOG" id="COG1136">
    <property type="taxonomic scope" value="Bacteria"/>
</dbReference>
<dbReference type="KEGG" id="kal:KALB_8337"/>
<dbReference type="STRING" id="1449976.KALB_8337"/>
<dbReference type="Proteomes" id="UP000019225">
    <property type="component" value="Chromosome"/>
</dbReference>
<dbReference type="InterPro" id="IPR027417">
    <property type="entry name" value="P-loop_NTPase"/>
</dbReference>
<evidence type="ECO:0000256" key="2">
    <source>
        <dbReference type="ARBA" id="ARBA00022741"/>
    </source>
</evidence>
<dbReference type="PROSITE" id="PS00211">
    <property type="entry name" value="ABC_TRANSPORTER_1"/>
    <property type="match status" value="1"/>
</dbReference>
<dbReference type="InterPro" id="IPR015854">
    <property type="entry name" value="ABC_transpr_LolD-like"/>
</dbReference>
<sequence length="248" mass="26428">MTLDMTAPLPTAGDTAGPVIDISEVRKVYKTGALEVEALRGITLRIEQGEYVAIMGPSGSGKSTLMHILGCLDVATTGTYLLAGEDVSGLTEAELAVIRNRRIGFVFQQFNLLPSLTAWRNVELPLCYAGVAKAERKQRAIEVLARVGLGDRVEHKPTELSGGQQSRVALARALVNKPALILADEPTGALDSKSTADVLSVFADLHAAGHTIVLITHEEDVAEHAERTVRLHDGLISSDARRTGGVFA</sequence>
<feature type="domain" description="ABC transporter" evidence="4">
    <location>
        <begin position="20"/>
        <end position="248"/>
    </location>
</feature>
<name>W5WKH0_9PSEU</name>
<dbReference type="GO" id="GO:0005524">
    <property type="term" value="F:ATP binding"/>
    <property type="evidence" value="ECO:0007669"/>
    <property type="project" value="UniProtKB-KW"/>
</dbReference>
<evidence type="ECO:0000256" key="1">
    <source>
        <dbReference type="ARBA" id="ARBA00022448"/>
    </source>
</evidence>
<dbReference type="InterPro" id="IPR017871">
    <property type="entry name" value="ABC_transporter-like_CS"/>
</dbReference>
<dbReference type="EMBL" id="CP007155">
    <property type="protein sequence ID" value="AHI01694.1"/>
    <property type="molecule type" value="Genomic_DNA"/>
</dbReference>